<organism evidence="1 2">
    <name type="scientific">Vibrio coralliirubri</name>
    <dbReference type="NCBI Taxonomy" id="1516159"/>
    <lineage>
        <taxon>Bacteria</taxon>
        <taxon>Pseudomonadati</taxon>
        <taxon>Pseudomonadota</taxon>
        <taxon>Gammaproteobacteria</taxon>
        <taxon>Vibrionales</taxon>
        <taxon>Vibrionaceae</taxon>
        <taxon>Vibrio</taxon>
    </lineage>
</organism>
<evidence type="ECO:0000313" key="2">
    <source>
        <dbReference type="Proteomes" id="UP000041625"/>
    </source>
</evidence>
<gene>
    <name evidence="1" type="ORF">VCR31J2_70019</name>
</gene>
<accession>A0AA86WS41</accession>
<proteinExistence type="predicted"/>
<dbReference type="AlphaFoldDB" id="A0AA86WS41"/>
<protein>
    <submittedName>
        <fullName evidence="1">Uncharacterized protein</fullName>
    </submittedName>
</protein>
<dbReference type="EMBL" id="CCKJ01000223">
    <property type="protein sequence ID" value="CDT99079.1"/>
    <property type="molecule type" value="Genomic_DNA"/>
</dbReference>
<name>A0AA86WS41_9VIBR</name>
<comment type="caution">
    <text evidence="1">The sequence shown here is derived from an EMBL/GenBank/DDBJ whole genome shotgun (WGS) entry which is preliminary data.</text>
</comment>
<evidence type="ECO:0000313" key="1">
    <source>
        <dbReference type="EMBL" id="CDT99079.1"/>
    </source>
</evidence>
<dbReference type="Proteomes" id="UP000041625">
    <property type="component" value="Unassembled WGS sequence"/>
</dbReference>
<reference evidence="1 2" key="1">
    <citation type="submission" date="2014-06" db="EMBL/GenBank/DDBJ databases">
        <authorList>
            <person name="Le Roux F."/>
        </authorList>
    </citation>
    <scope>NUCLEOTIDE SEQUENCE [LARGE SCALE GENOMIC DNA]</scope>
    <source>
        <strain evidence="1 2">J2-31</strain>
    </source>
</reference>
<keyword evidence="2" id="KW-1185">Reference proteome</keyword>
<sequence>MHALTNTHNEVFKAPNIDIIQLVTHSLFLYLVQVKALRLCRESTKLK</sequence>